<dbReference type="PANTHER" id="PTHR10598">
    <property type="entry name" value="SET1/ASH2 HISTONE METHYLTRANSFERASE COMPLEX SUBUNIT ASH2"/>
    <property type="match status" value="1"/>
</dbReference>
<evidence type="ECO:0000256" key="1">
    <source>
        <dbReference type="SAM" id="MobiDB-lite"/>
    </source>
</evidence>
<feature type="region of interest" description="Disordered" evidence="1">
    <location>
        <begin position="326"/>
        <end position="347"/>
    </location>
</feature>
<dbReference type="Proteomes" id="UP000242791">
    <property type="component" value="Unassembled WGS sequence"/>
</dbReference>
<keyword evidence="4" id="KW-1185">Reference proteome</keyword>
<dbReference type="STRING" id="1658174.A0A1J9R216"/>
<dbReference type="GO" id="GO:0048188">
    <property type="term" value="C:Set1C/COMPASS complex"/>
    <property type="evidence" value="ECO:0007669"/>
    <property type="project" value="InterPro"/>
</dbReference>
<feature type="compositionally biased region" description="Basic residues" evidence="1">
    <location>
        <begin position="59"/>
        <end position="72"/>
    </location>
</feature>
<dbReference type="InterPro" id="IPR043136">
    <property type="entry name" value="B30.2/SPRY_sf"/>
</dbReference>
<evidence type="ECO:0000313" key="3">
    <source>
        <dbReference type="EMBL" id="OJD22052.1"/>
    </source>
</evidence>
<feature type="compositionally biased region" description="Polar residues" evidence="1">
    <location>
        <begin position="1"/>
        <end position="12"/>
    </location>
</feature>
<feature type="compositionally biased region" description="Polar residues" evidence="1">
    <location>
        <begin position="45"/>
        <end position="57"/>
    </location>
</feature>
<dbReference type="PANTHER" id="PTHR10598:SF0">
    <property type="entry name" value="SET1_ASH2 HISTONE METHYLTRANSFERASE COMPLEX SUBUNIT ASH2"/>
    <property type="match status" value="1"/>
</dbReference>
<protein>
    <recommendedName>
        <fullName evidence="2">B30.2/SPRY domain-containing protein</fullName>
    </recommendedName>
</protein>
<dbReference type="InterPro" id="IPR037353">
    <property type="entry name" value="ASH2"/>
</dbReference>
<dbReference type="AlphaFoldDB" id="A0A1J9R216"/>
<dbReference type="SUPFAM" id="SSF49899">
    <property type="entry name" value="Concanavalin A-like lectins/glucanases"/>
    <property type="match status" value="1"/>
</dbReference>
<reference evidence="3 4" key="1">
    <citation type="submission" date="2015-08" db="EMBL/GenBank/DDBJ databases">
        <title>Emmonsia species relationships and genome sequence.</title>
        <authorList>
            <person name="Cuomo C.A."/>
            <person name="Schwartz I.S."/>
            <person name="Kenyon C."/>
            <person name="De Hoog G.S."/>
            <person name="Govender N.P."/>
            <person name="Botha A."/>
            <person name="Moreno L."/>
            <person name="De Vries M."/>
            <person name="Munoz J.F."/>
            <person name="Stielow J.B."/>
        </authorList>
    </citation>
    <scope>NUCLEOTIDE SEQUENCE [LARGE SCALE GENOMIC DNA]</scope>
    <source>
        <strain evidence="3 4">EI222</strain>
    </source>
</reference>
<accession>A0A1J9R216</accession>
<feature type="compositionally biased region" description="Polar residues" evidence="1">
    <location>
        <begin position="19"/>
        <end position="29"/>
    </location>
</feature>
<dbReference type="GO" id="GO:0000976">
    <property type="term" value="F:transcription cis-regulatory region binding"/>
    <property type="evidence" value="ECO:0007669"/>
    <property type="project" value="TreeGrafter"/>
</dbReference>
<dbReference type="CDD" id="cd12872">
    <property type="entry name" value="SPRY_Ash2"/>
    <property type="match status" value="1"/>
</dbReference>
<feature type="domain" description="B30.2/SPRY" evidence="2">
    <location>
        <begin position="167"/>
        <end position="368"/>
    </location>
</feature>
<comment type="caution">
    <text evidence="3">The sequence shown here is derived from an EMBL/GenBank/DDBJ whole genome shotgun (WGS) entry which is preliminary data.</text>
</comment>
<feature type="region of interest" description="Disordered" evidence="1">
    <location>
        <begin position="481"/>
        <end position="505"/>
    </location>
</feature>
<dbReference type="InterPro" id="IPR001870">
    <property type="entry name" value="B30.2/SPRY"/>
</dbReference>
<evidence type="ECO:0000259" key="2">
    <source>
        <dbReference type="PROSITE" id="PS50188"/>
    </source>
</evidence>
<sequence length="607" mass="65452">MASLSQPSNPSVSAAPFSTAPTVNPSLATNDPIDADRTPPPLAKTFSNMNNDPSAQNGRAKRNKRDSRKKREAKGNIEGGVDGPAPVAREKKSTTSSSSSAIPSSELTMLMPVQLADPRPTDVLPPRPRQMNFSCEKRSEVLGQSWKFYEIADKLSNRNGFRYTYAAMDPSFPHIKYRQTDVPPYYSRFSYEDSPAAICFTEDGLAVTTNEPWHSARANVCAREGSYYYEARVISGIVEGSQQTPSGSPRGNIRLGFARREADLDVNVGVDCYGYGIRDVNGEVVNRMRCEYFFPKDEAINEGDVIGMLITLPPLSLHRKIVEGTYDPSVDGDGSDTTTTTTPLPPASNLIRDRIPFHLKTDFLYQQSHIFPSKHLRDYAFNLKDTPTYGVPSPINTEDPSLRTLPRSSITIFKNGVEMGTPFRDLFAFLPPASRATQASNNLGVGKRENADDGMIGYFPIVSCHGGGAVEARFEGPWWVGPPSSTETETGTDRSGNAQGPGPGQVIKSFGERYDEQIVEDVLADIVDEIEASFMGWGGDGTTATARTEATGAATALDMAANAADGAAAATGALMDDGTSVSLSVGTPQYGSVAGETVVSEDVEMAI</sequence>
<organism evidence="3 4">
    <name type="scientific">Blastomyces percursus</name>
    <dbReference type="NCBI Taxonomy" id="1658174"/>
    <lineage>
        <taxon>Eukaryota</taxon>
        <taxon>Fungi</taxon>
        <taxon>Dikarya</taxon>
        <taxon>Ascomycota</taxon>
        <taxon>Pezizomycotina</taxon>
        <taxon>Eurotiomycetes</taxon>
        <taxon>Eurotiomycetidae</taxon>
        <taxon>Onygenales</taxon>
        <taxon>Ajellomycetaceae</taxon>
        <taxon>Blastomyces</taxon>
    </lineage>
</organism>
<dbReference type="VEuPathDB" id="FungiDB:ACJ73_06606"/>
<dbReference type="InterPro" id="IPR013320">
    <property type="entry name" value="ConA-like_dom_sf"/>
</dbReference>
<name>A0A1J9R216_9EURO</name>
<dbReference type="Gene3D" id="2.60.120.920">
    <property type="match status" value="1"/>
</dbReference>
<feature type="compositionally biased region" description="Polar residues" evidence="1">
    <location>
        <begin position="483"/>
        <end position="498"/>
    </location>
</feature>
<feature type="compositionally biased region" description="Low complexity" evidence="1">
    <location>
        <begin position="94"/>
        <end position="105"/>
    </location>
</feature>
<gene>
    <name evidence="3" type="ORF">ACJ73_06606</name>
</gene>
<dbReference type="OrthoDB" id="10266026at2759"/>
<feature type="region of interest" description="Disordered" evidence="1">
    <location>
        <begin position="1"/>
        <end position="108"/>
    </location>
</feature>
<proteinExistence type="predicted"/>
<dbReference type="PROSITE" id="PS50188">
    <property type="entry name" value="B302_SPRY"/>
    <property type="match status" value="1"/>
</dbReference>
<dbReference type="EMBL" id="LGTZ01001187">
    <property type="protein sequence ID" value="OJD22052.1"/>
    <property type="molecule type" value="Genomic_DNA"/>
</dbReference>
<evidence type="ECO:0000313" key="4">
    <source>
        <dbReference type="Proteomes" id="UP000242791"/>
    </source>
</evidence>